<dbReference type="EMBL" id="QXXA01000013">
    <property type="protein sequence ID" value="NBI07539.1"/>
    <property type="molecule type" value="Genomic_DNA"/>
</dbReference>
<protein>
    <recommendedName>
        <fullName evidence="3">PNPLA domain-containing protein</fullName>
    </recommendedName>
</protein>
<dbReference type="NCBIfam" id="NF041079">
    <property type="entry name" value="CBASS_lipase"/>
    <property type="match status" value="1"/>
</dbReference>
<dbReference type="InterPro" id="IPR002641">
    <property type="entry name" value="PNPLA_dom"/>
</dbReference>
<feature type="short sequence motif" description="GXGXXG" evidence="2">
    <location>
        <begin position="39"/>
        <end position="44"/>
    </location>
</feature>
<reference evidence="4 5" key="1">
    <citation type="submission" date="2018-08" db="EMBL/GenBank/DDBJ databases">
        <title>Murine metabolic-syndrome-specific gut microbial biobank.</title>
        <authorList>
            <person name="Liu C."/>
        </authorList>
    </citation>
    <scope>NUCLEOTIDE SEQUENCE [LARGE SCALE GENOMIC DNA]</scope>
    <source>
        <strain evidence="4 5">583</strain>
    </source>
</reference>
<dbReference type="Proteomes" id="UP000467132">
    <property type="component" value="Unassembled WGS sequence"/>
</dbReference>
<proteinExistence type="predicted"/>
<feature type="short sequence motif" description="DGA/G" evidence="2">
    <location>
        <begin position="210"/>
        <end position="212"/>
    </location>
</feature>
<accession>A0A845R0L2</accession>
<evidence type="ECO:0000313" key="5">
    <source>
        <dbReference type="Proteomes" id="UP000467132"/>
    </source>
</evidence>
<dbReference type="SUPFAM" id="SSF52151">
    <property type="entry name" value="FabD/lysophospholipase-like"/>
    <property type="match status" value="1"/>
</dbReference>
<dbReference type="GO" id="GO:0016787">
    <property type="term" value="F:hydrolase activity"/>
    <property type="evidence" value="ECO:0007669"/>
    <property type="project" value="UniProtKB-UniRule"/>
</dbReference>
<keyword evidence="5" id="KW-1185">Reference proteome</keyword>
<name>A0A845R0L2_9CLOT</name>
<dbReference type="Pfam" id="PF01734">
    <property type="entry name" value="Patatin"/>
    <property type="match status" value="1"/>
</dbReference>
<comment type="caution">
    <text evidence="4">The sequence shown here is derived from an EMBL/GenBank/DDBJ whole genome shotgun (WGS) entry which is preliminary data.</text>
</comment>
<dbReference type="GO" id="GO:0016042">
    <property type="term" value="P:lipid catabolic process"/>
    <property type="evidence" value="ECO:0007669"/>
    <property type="project" value="UniProtKB-UniRule"/>
</dbReference>
<feature type="active site" description="Proton acceptor" evidence="2">
    <location>
        <position position="210"/>
    </location>
</feature>
<dbReference type="PANTHER" id="PTHR24138">
    <property type="entry name" value="INTRACELLLAR PHOSPHOLIPASE A FAMILY"/>
    <property type="match status" value="1"/>
</dbReference>
<dbReference type="AlphaFoldDB" id="A0A845R0L2"/>
<sequence length="337" mass="37369">MSIGGIYMALVWKDINSADDILTWKPENKKKFKVLAIDGGGIKGVFPAKYLQMIENKIGGNIYEHFDLIVGTSTGGIIALALSIGVSTSEIVKLYKDLGKNIFKSRLVNRVAHPITHALLKSKYDNKNLTVALKDVFGDKKIKDAKTLLCIPSIDFYRAKPKVYKTPHSHYHLDRNLKMWQVALATSAAPTYFPAAIVDKAAGTPDYMIDGGLWANNPSVIGICEALHFGCNLKDIQLLSIGTGHCVYKGKKEKALKSGFLSWGTGLVDFTMNAQNYGNNAMAMYLLPEENFDRIDFETGDKINLDSVDDKSIEILMKEAERAYGKTCPDIENKFFI</sequence>
<dbReference type="Gene3D" id="3.40.1090.10">
    <property type="entry name" value="Cytosolic phospholipase A2 catalytic domain"/>
    <property type="match status" value="1"/>
</dbReference>
<evidence type="ECO:0000313" key="4">
    <source>
        <dbReference type="EMBL" id="NBI07539.1"/>
    </source>
</evidence>
<keyword evidence="2" id="KW-0442">Lipid degradation</keyword>
<keyword evidence="2" id="KW-0378">Hydrolase</keyword>
<dbReference type="PANTHER" id="PTHR24138:SF10">
    <property type="entry name" value="PHOSPHOLIPASE A2"/>
    <property type="match status" value="1"/>
</dbReference>
<dbReference type="CDD" id="cd07199">
    <property type="entry name" value="Pat17_PNPLA8_PNPLA9_like"/>
    <property type="match status" value="1"/>
</dbReference>
<evidence type="ECO:0000256" key="2">
    <source>
        <dbReference type="PROSITE-ProRule" id="PRU01161"/>
    </source>
</evidence>
<dbReference type="InterPro" id="IPR016035">
    <property type="entry name" value="Acyl_Trfase/lysoPLipase"/>
</dbReference>
<feature type="domain" description="PNPLA" evidence="3">
    <location>
        <begin position="35"/>
        <end position="223"/>
    </location>
</feature>
<dbReference type="InterPro" id="IPR047156">
    <property type="entry name" value="Teg/CotR/CapV-like"/>
</dbReference>
<dbReference type="PROSITE" id="PS51635">
    <property type="entry name" value="PNPLA"/>
    <property type="match status" value="1"/>
</dbReference>
<organism evidence="4 5">
    <name type="scientific">Senegalia massiliensis</name>
    <dbReference type="NCBI Taxonomy" id="1720316"/>
    <lineage>
        <taxon>Bacteria</taxon>
        <taxon>Bacillati</taxon>
        <taxon>Bacillota</taxon>
        <taxon>Clostridia</taxon>
        <taxon>Eubacteriales</taxon>
        <taxon>Clostridiaceae</taxon>
        <taxon>Senegalia</taxon>
    </lineage>
</organism>
<keyword evidence="1 2" id="KW-0443">Lipid metabolism</keyword>
<feature type="active site" description="Nucleophile" evidence="2">
    <location>
        <position position="73"/>
    </location>
</feature>
<feature type="short sequence motif" description="GXSXG" evidence="2">
    <location>
        <begin position="71"/>
        <end position="75"/>
    </location>
</feature>
<gene>
    <name evidence="4" type="ORF">D3Z33_11825</name>
</gene>
<evidence type="ECO:0000259" key="3">
    <source>
        <dbReference type="PROSITE" id="PS51635"/>
    </source>
</evidence>
<evidence type="ECO:0000256" key="1">
    <source>
        <dbReference type="ARBA" id="ARBA00023098"/>
    </source>
</evidence>